<dbReference type="PANTHER" id="PTHR47966:SF51">
    <property type="entry name" value="BETA-SITE APP-CLEAVING ENZYME, ISOFORM A-RELATED"/>
    <property type="match status" value="1"/>
</dbReference>
<dbReference type="InterPro" id="IPR033121">
    <property type="entry name" value="PEPTIDASE_A1"/>
</dbReference>
<sequence>MTRFNKNPNCRTSVKSDKARIDSFPKTQLKTQTTSLPAVNEDFSIHALIVDTGSSNTWVGAGTKYDPRALSTSKDAGDSVSISYGSFSGEEYTDTVTLGSLTLTGQSLGSASSATGFSGVDGIIGFGPDDLTTGTVPTVVDTAYSEGLISRKVFGVSFAPIIGSSTTASNGEITFGGIDSSKYTGSITYIPSPPALPPAITGVLTFRPSLMAAPLSNQALWLVLLIPGITLIYIPDSAYNVFLKATGGSLDFHHRTALPPHNTLFLKIDQVAGGSAGGYYSYIGSAGTITGSVNFILGQKIWRTTTLSLIPTTLVLG</sequence>
<dbReference type="SUPFAM" id="SSF50630">
    <property type="entry name" value="Acid proteases"/>
    <property type="match status" value="1"/>
</dbReference>
<dbReference type="Gene3D" id="2.40.70.10">
    <property type="entry name" value="Acid Proteases"/>
    <property type="match status" value="2"/>
</dbReference>
<dbReference type="Proteomes" id="UP000242875">
    <property type="component" value="Unassembled WGS sequence"/>
</dbReference>
<dbReference type="OrthoDB" id="660550at2759"/>
<dbReference type="InterPro" id="IPR001461">
    <property type="entry name" value="Aspartic_peptidase_A1"/>
</dbReference>
<dbReference type="CDD" id="cd05471">
    <property type="entry name" value="pepsin_like"/>
    <property type="match status" value="1"/>
</dbReference>
<organism evidence="3 4">
    <name type="scientific">Bifiguratus adelaidae</name>
    <dbReference type="NCBI Taxonomy" id="1938954"/>
    <lineage>
        <taxon>Eukaryota</taxon>
        <taxon>Fungi</taxon>
        <taxon>Fungi incertae sedis</taxon>
        <taxon>Mucoromycota</taxon>
        <taxon>Mucoromycotina</taxon>
        <taxon>Endogonomycetes</taxon>
        <taxon>Endogonales</taxon>
        <taxon>Endogonales incertae sedis</taxon>
        <taxon>Bifiguratus</taxon>
    </lineage>
</organism>
<protein>
    <recommendedName>
        <fullName evidence="2">Peptidase A1 domain-containing protein</fullName>
    </recommendedName>
</protein>
<dbReference type="InterPro" id="IPR034164">
    <property type="entry name" value="Pepsin-like_dom"/>
</dbReference>
<keyword evidence="4" id="KW-1185">Reference proteome</keyword>
<name>A0A261Y2C7_9FUNG</name>
<evidence type="ECO:0000259" key="2">
    <source>
        <dbReference type="PROSITE" id="PS51767"/>
    </source>
</evidence>
<dbReference type="PRINTS" id="PR00792">
    <property type="entry name" value="PEPSIN"/>
</dbReference>
<gene>
    <name evidence="3" type="ORF">BZG36_01848</name>
</gene>
<proteinExistence type="inferred from homology"/>
<dbReference type="EMBL" id="MVBO01000030">
    <property type="protein sequence ID" value="OZJ04775.1"/>
    <property type="molecule type" value="Genomic_DNA"/>
</dbReference>
<dbReference type="Pfam" id="PF00026">
    <property type="entry name" value="Asp"/>
    <property type="match status" value="1"/>
</dbReference>
<dbReference type="PROSITE" id="PS51767">
    <property type="entry name" value="PEPTIDASE_A1"/>
    <property type="match status" value="1"/>
</dbReference>
<reference evidence="3 4" key="1">
    <citation type="journal article" date="2017" name="Mycologia">
        <title>Bifiguratus adelaidae, gen. et sp. nov., a new member of Mucoromycotina in endophytic and soil-dwelling habitats.</title>
        <authorList>
            <person name="Torres-Cruz T.J."/>
            <person name="Billingsley Tobias T.L."/>
            <person name="Almatruk M."/>
            <person name="Hesse C."/>
            <person name="Kuske C.R."/>
            <person name="Desiro A."/>
            <person name="Benucci G.M."/>
            <person name="Bonito G."/>
            <person name="Stajich J.E."/>
            <person name="Dunlap C."/>
            <person name="Arnold A.E."/>
            <person name="Porras-Alfaro A."/>
        </authorList>
    </citation>
    <scope>NUCLEOTIDE SEQUENCE [LARGE SCALE GENOMIC DNA]</scope>
    <source>
        <strain evidence="3 4">AZ0501</strain>
    </source>
</reference>
<comment type="similarity">
    <text evidence="1">Belongs to the peptidase A1 family.</text>
</comment>
<dbReference type="GO" id="GO:0006508">
    <property type="term" value="P:proteolysis"/>
    <property type="evidence" value="ECO:0007669"/>
    <property type="project" value="InterPro"/>
</dbReference>
<evidence type="ECO:0000256" key="1">
    <source>
        <dbReference type="ARBA" id="ARBA00007447"/>
    </source>
</evidence>
<dbReference type="AlphaFoldDB" id="A0A261Y2C7"/>
<dbReference type="GO" id="GO:0004190">
    <property type="term" value="F:aspartic-type endopeptidase activity"/>
    <property type="evidence" value="ECO:0007669"/>
    <property type="project" value="InterPro"/>
</dbReference>
<comment type="caution">
    <text evidence="3">The sequence shown here is derived from an EMBL/GenBank/DDBJ whole genome shotgun (WGS) entry which is preliminary data.</text>
</comment>
<evidence type="ECO:0000313" key="3">
    <source>
        <dbReference type="EMBL" id="OZJ04775.1"/>
    </source>
</evidence>
<dbReference type="InterPro" id="IPR021109">
    <property type="entry name" value="Peptidase_aspartic_dom_sf"/>
</dbReference>
<dbReference type="PANTHER" id="PTHR47966">
    <property type="entry name" value="BETA-SITE APP-CLEAVING ENZYME, ISOFORM A-RELATED"/>
    <property type="match status" value="1"/>
</dbReference>
<accession>A0A261Y2C7</accession>
<evidence type="ECO:0000313" key="4">
    <source>
        <dbReference type="Proteomes" id="UP000242875"/>
    </source>
</evidence>
<feature type="domain" description="Peptidase A1" evidence="2">
    <location>
        <begin position="33"/>
        <end position="317"/>
    </location>
</feature>